<dbReference type="OrthoDB" id="963786at2"/>
<evidence type="ECO:0000313" key="2">
    <source>
        <dbReference type="Proteomes" id="UP000304900"/>
    </source>
</evidence>
<dbReference type="Proteomes" id="UP000304900">
    <property type="component" value="Unassembled WGS sequence"/>
</dbReference>
<sequence length="85" mass="10108">MIPVKPKPKKIYKAQVHIIHSMIHMAKNKLNYEKWMKPRDFVEGNTWAFEKMNASLKEHYGLVYDPSYSWEAAELFFAGIKEDDF</sequence>
<protein>
    <submittedName>
        <fullName evidence="1">Uncharacterized protein</fullName>
    </submittedName>
</protein>
<dbReference type="EMBL" id="SZVO01000040">
    <property type="protein sequence ID" value="TKT84723.1"/>
    <property type="molecule type" value="Genomic_DNA"/>
</dbReference>
<dbReference type="RefSeq" id="WP_137344628.1">
    <property type="nucleotide sequence ID" value="NZ_SZVO01000040.1"/>
</dbReference>
<comment type="caution">
    <text evidence="1">The sequence shown here is derived from an EMBL/GenBank/DDBJ whole genome shotgun (WGS) entry which is preliminary data.</text>
</comment>
<evidence type="ECO:0000313" key="1">
    <source>
        <dbReference type="EMBL" id="TKT84723.1"/>
    </source>
</evidence>
<keyword evidence="2" id="KW-1185">Reference proteome</keyword>
<dbReference type="AlphaFoldDB" id="A0A4V6BIW7"/>
<name>A0A4V6BIW7_9BACT</name>
<gene>
    <name evidence="1" type="ORF">FDK13_34860</name>
</gene>
<organism evidence="1 2">
    <name type="scientific">Dyadobacter frigoris</name>
    <dbReference type="NCBI Taxonomy" id="2576211"/>
    <lineage>
        <taxon>Bacteria</taxon>
        <taxon>Pseudomonadati</taxon>
        <taxon>Bacteroidota</taxon>
        <taxon>Cytophagia</taxon>
        <taxon>Cytophagales</taxon>
        <taxon>Spirosomataceae</taxon>
        <taxon>Dyadobacter</taxon>
    </lineage>
</organism>
<proteinExistence type="predicted"/>
<accession>A0A4V6BIW7</accession>
<reference evidence="1 2" key="1">
    <citation type="submission" date="2019-05" db="EMBL/GenBank/DDBJ databases">
        <title>Dyadobacter AR-3-8 sp. nov., isolated from arctic soil.</title>
        <authorList>
            <person name="Chaudhary D.K."/>
        </authorList>
    </citation>
    <scope>NUCLEOTIDE SEQUENCE [LARGE SCALE GENOMIC DNA]</scope>
    <source>
        <strain evidence="1 2">AR-3-8</strain>
    </source>
</reference>